<protein>
    <submittedName>
        <fullName evidence="1">G protein-coupled receptor</fullName>
    </submittedName>
</protein>
<reference evidence="1" key="2">
    <citation type="submission" date="2022-06" db="UniProtKB">
        <authorList>
            <consortium name="EnsemblMetazoa"/>
        </authorList>
    </citation>
    <scope>IDENTIFICATION</scope>
    <source>
        <strain evidence="1">PS312</strain>
    </source>
</reference>
<dbReference type="PANTHER" id="PTHR31552:SF8">
    <property type="entry name" value="SERPENTINE RECEPTOR CLASS GAMMA"/>
    <property type="match status" value="1"/>
</dbReference>
<reference evidence="2" key="1">
    <citation type="journal article" date="2008" name="Nat. Genet.">
        <title>The Pristionchus pacificus genome provides a unique perspective on nematode lifestyle and parasitism.</title>
        <authorList>
            <person name="Dieterich C."/>
            <person name="Clifton S.W."/>
            <person name="Schuster L.N."/>
            <person name="Chinwalla A."/>
            <person name="Delehaunty K."/>
            <person name="Dinkelacker I."/>
            <person name="Fulton L."/>
            <person name="Fulton R."/>
            <person name="Godfrey J."/>
            <person name="Minx P."/>
            <person name="Mitreva M."/>
            <person name="Roeseler W."/>
            <person name="Tian H."/>
            <person name="Witte H."/>
            <person name="Yang S.P."/>
            <person name="Wilson R.K."/>
            <person name="Sommer R.J."/>
        </authorList>
    </citation>
    <scope>NUCLEOTIDE SEQUENCE [LARGE SCALE GENOMIC DNA]</scope>
    <source>
        <strain evidence="2">PS312</strain>
    </source>
</reference>
<dbReference type="PANTHER" id="PTHR31552">
    <property type="entry name" value="SERPENTINE RECEPTOR CLASS GAMMA"/>
    <property type="match status" value="1"/>
</dbReference>
<dbReference type="EnsemblMetazoa" id="PPA38833.1">
    <property type="protein sequence ID" value="PPA38833.1"/>
    <property type="gene ID" value="WBGene00277202"/>
</dbReference>
<dbReference type="Proteomes" id="UP000005239">
    <property type="component" value="Unassembled WGS sequence"/>
</dbReference>
<name>A0A2A6CZE7_PRIPA</name>
<gene>
    <name evidence="1" type="primary">WBGene00277202</name>
</gene>
<keyword evidence="2" id="KW-1185">Reference proteome</keyword>
<proteinExistence type="predicted"/>
<organism evidence="1 2">
    <name type="scientific">Pristionchus pacificus</name>
    <name type="common">Parasitic nematode worm</name>
    <dbReference type="NCBI Taxonomy" id="54126"/>
    <lineage>
        <taxon>Eukaryota</taxon>
        <taxon>Metazoa</taxon>
        <taxon>Ecdysozoa</taxon>
        <taxon>Nematoda</taxon>
        <taxon>Chromadorea</taxon>
        <taxon>Rhabditida</taxon>
        <taxon>Rhabditina</taxon>
        <taxon>Diplogasteromorpha</taxon>
        <taxon>Diplogasteroidea</taxon>
        <taxon>Neodiplogasteridae</taxon>
        <taxon>Pristionchus</taxon>
    </lineage>
</organism>
<accession>A0A8R1UV07</accession>
<dbReference type="AlphaFoldDB" id="A0A2A6CZE7"/>
<sequence length="300" mass="34363">MTVNNLVFICYGVPLVIVYGISLISVVSIRKRFTTLTTFVPIYALTAAVNLLTYVNAWLALRLYQEQFFNFYYHFVNQFFILSLVHQYLVGLFYFAQNINSSLLTIDRFVYIVKPNWVDKWRIHWWKVAASLYALVGVLNFFVAGFDSYIVSAYIYNEATDSFIMKTRTGARINVFIGIEAITGIIFVVFCATINDRSFFFISLTIFISQSCNIIIIAMYFYCYVVSYNRQVLSIVLIDMLYISDVFSLGPGLYTLLVPGPIRRATVRVVLPATARISPSTDTQTSLTSISGRIKLYHQK</sequence>
<accession>A0A2A6CZE7</accession>
<evidence type="ECO:0000313" key="2">
    <source>
        <dbReference type="Proteomes" id="UP000005239"/>
    </source>
</evidence>
<evidence type="ECO:0000313" key="1">
    <source>
        <dbReference type="EnsemblMetazoa" id="PPA38833.1"/>
    </source>
</evidence>